<dbReference type="STRING" id="1349421.OI18_21755"/>
<evidence type="ECO:0000259" key="2">
    <source>
        <dbReference type="Pfam" id="PF19917"/>
    </source>
</evidence>
<dbReference type="InterPro" id="IPR045554">
    <property type="entry name" value="bpX0"/>
</dbReference>
<dbReference type="Pfam" id="PF19915">
    <property type="entry name" value="bpX0"/>
    <property type="match status" value="1"/>
</dbReference>
<evidence type="ECO:0000313" key="3">
    <source>
        <dbReference type="EMBL" id="KIC92612.1"/>
    </source>
</evidence>
<dbReference type="AlphaFoldDB" id="A0A0C1KY40"/>
<dbReference type="EMBL" id="JSVC01000034">
    <property type="protein sequence ID" value="KIC92612.1"/>
    <property type="molecule type" value="Genomic_DNA"/>
</dbReference>
<feature type="domain" description="MoxR-vWA-beta-propeller ternary system" evidence="2">
    <location>
        <begin position="690"/>
        <end position="771"/>
    </location>
</feature>
<name>A0A0C1KY40_9BACT</name>
<evidence type="ECO:0000313" key="4">
    <source>
        <dbReference type="Proteomes" id="UP000031408"/>
    </source>
</evidence>
<dbReference type="RefSeq" id="WP_039144006.1">
    <property type="nucleotide sequence ID" value="NZ_JSVC01000034.1"/>
</dbReference>
<keyword evidence="4" id="KW-1185">Reference proteome</keyword>
<proteinExistence type="predicted"/>
<sequence>MTSKEYFQPCTNYFWQLEDDGEVIAVPGGRTIGYSRHLIETLEPLSAQGLPPFGAFLLVMVATNEDSANKLGRIKTILQLAGITTLTNAQEQIKATIEFLEMISTVFKSVLKGKQRVQLLQVLFAESHGNCSLKDSKRILEEAKSIYNSNREAFFFLTDQSVTITSKIIQRDIKCIDLLRRKFSDTEKLIKAIAALPEVPEIELPKETSPGDLLEELLDEPRTFLVASLVKHLWSGLRIPFHQSDPSDQPFGGISDLSNKGDFDKLLVSEYANDNLVFLSRLANNEALYLYREAPPANPDAARTILADVSIRNWGTPKLIAYGIMLALYRHPKTNIPVHTAAIGSSVAPVLMNSKEELINSLRHLDAVVDPAAGLRQFLEQHTPKKSHEVILVIAAESLETTPVQKVLGEFQQSFKYLLTVDHSGLIRMYQNSRKGRIFIQQLELPLAEIWKNGKPKIEAPMDTVALQRTSPSLPPLLYQYLPGKYRIFKCDDQEFILSSRYLFMTRRTTSSKGLWLTGKKIQTGASLFAMAKESTGTFVFLSFNTGRKKLEIVNFANDTIWNITFTEWRTTRSHPEFFFHKDCFWYMTDSQTYKFDYLLQKVEATPGNEWLTEYHEYVEKNNSEISVQKNGYPILKNANYVGITTAGHLRINNHQLVMHERRISFEHVHGSPTTEMIRAERKDSDRTSAFFVFNDGSSVTIYETGVITLVSSHEGLPAIHLPAVLDTSGAMATATEFSGNEYYLAPENGQKKISVPDFYNRHIVAFIHHIFNHETGHRTRTK</sequence>
<dbReference type="Proteomes" id="UP000031408">
    <property type="component" value="Unassembled WGS sequence"/>
</dbReference>
<dbReference type="OrthoDB" id="780958at2"/>
<protein>
    <submittedName>
        <fullName evidence="3">Uncharacterized protein</fullName>
    </submittedName>
</protein>
<gene>
    <name evidence="3" type="ORF">OI18_21755</name>
</gene>
<evidence type="ECO:0000259" key="1">
    <source>
        <dbReference type="Pfam" id="PF19915"/>
    </source>
</evidence>
<organism evidence="3 4">
    <name type="scientific">Flavihumibacter solisilvae</name>
    <dbReference type="NCBI Taxonomy" id="1349421"/>
    <lineage>
        <taxon>Bacteria</taxon>
        <taxon>Pseudomonadati</taxon>
        <taxon>Bacteroidota</taxon>
        <taxon>Chitinophagia</taxon>
        <taxon>Chitinophagales</taxon>
        <taxon>Chitinophagaceae</taxon>
        <taxon>Flavihumibacter</taxon>
    </lineage>
</organism>
<reference evidence="3 4" key="1">
    <citation type="submission" date="2014-11" db="EMBL/GenBank/DDBJ databases">
        <title>Genome sequence of Flavihumibacter solisilvae 3-3.</title>
        <authorList>
            <person name="Zhou G."/>
            <person name="Li M."/>
            <person name="Wang G."/>
        </authorList>
    </citation>
    <scope>NUCLEOTIDE SEQUENCE [LARGE SCALE GENOMIC DNA]</scope>
    <source>
        <strain evidence="3 4">3-3</strain>
    </source>
</reference>
<dbReference type="InterPro" id="IPR045553">
    <property type="entry name" value="bpX1"/>
</dbReference>
<comment type="caution">
    <text evidence="3">The sequence shown here is derived from an EMBL/GenBank/DDBJ whole genome shotgun (WGS) entry which is preliminary data.</text>
</comment>
<feature type="domain" description="MoxR-vWA-beta-propeller ternary system" evidence="1">
    <location>
        <begin position="29"/>
        <end position="191"/>
    </location>
</feature>
<accession>A0A0C1KY40</accession>
<dbReference type="Pfam" id="PF19917">
    <property type="entry name" value="bpX1"/>
    <property type="match status" value="1"/>
</dbReference>